<protein>
    <submittedName>
        <fullName evidence="2">Uncharacterized protein</fullName>
    </submittedName>
</protein>
<evidence type="ECO:0000256" key="1">
    <source>
        <dbReference type="SAM" id="MobiDB-lite"/>
    </source>
</evidence>
<gene>
    <name evidence="2" type="ORF">Pcinc_038436</name>
</gene>
<comment type="caution">
    <text evidence="2">The sequence shown here is derived from an EMBL/GenBank/DDBJ whole genome shotgun (WGS) entry which is preliminary data.</text>
</comment>
<feature type="compositionally biased region" description="Low complexity" evidence="1">
    <location>
        <begin position="81"/>
        <end position="96"/>
    </location>
</feature>
<dbReference type="EMBL" id="JAWQEG010006337">
    <property type="protein sequence ID" value="KAK3855139.1"/>
    <property type="molecule type" value="Genomic_DNA"/>
</dbReference>
<keyword evidence="3" id="KW-1185">Reference proteome</keyword>
<evidence type="ECO:0000313" key="3">
    <source>
        <dbReference type="Proteomes" id="UP001286313"/>
    </source>
</evidence>
<dbReference type="Proteomes" id="UP001286313">
    <property type="component" value="Unassembled WGS sequence"/>
</dbReference>
<dbReference type="AlphaFoldDB" id="A0AAE1BTN1"/>
<proteinExistence type="predicted"/>
<sequence>MRMDRNGGVETKERKYKVVKGCRRKGCDRRDDENTGKRKREVDVEQTSKATQQATSPPNQPPPTSQAVVPYMVSLSEPQDSCTLGTSSTSIGIQGSEVESEQQRM</sequence>
<evidence type="ECO:0000313" key="2">
    <source>
        <dbReference type="EMBL" id="KAK3855139.1"/>
    </source>
</evidence>
<reference evidence="2" key="1">
    <citation type="submission" date="2023-10" db="EMBL/GenBank/DDBJ databases">
        <title>Genome assemblies of two species of porcelain crab, Petrolisthes cinctipes and Petrolisthes manimaculis (Anomura: Porcellanidae).</title>
        <authorList>
            <person name="Angst P."/>
        </authorList>
    </citation>
    <scope>NUCLEOTIDE SEQUENCE</scope>
    <source>
        <strain evidence="2">PB745_01</strain>
        <tissue evidence="2">Gill</tissue>
    </source>
</reference>
<feature type="region of interest" description="Disordered" evidence="1">
    <location>
        <begin position="23"/>
        <end position="105"/>
    </location>
</feature>
<accession>A0AAE1BTN1</accession>
<name>A0AAE1BTN1_PETCI</name>
<organism evidence="2 3">
    <name type="scientific">Petrolisthes cinctipes</name>
    <name type="common">Flat porcelain crab</name>
    <dbReference type="NCBI Taxonomy" id="88211"/>
    <lineage>
        <taxon>Eukaryota</taxon>
        <taxon>Metazoa</taxon>
        <taxon>Ecdysozoa</taxon>
        <taxon>Arthropoda</taxon>
        <taxon>Crustacea</taxon>
        <taxon>Multicrustacea</taxon>
        <taxon>Malacostraca</taxon>
        <taxon>Eumalacostraca</taxon>
        <taxon>Eucarida</taxon>
        <taxon>Decapoda</taxon>
        <taxon>Pleocyemata</taxon>
        <taxon>Anomura</taxon>
        <taxon>Galatheoidea</taxon>
        <taxon>Porcellanidae</taxon>
        <taxon>Petrolisthes</taxon>
    </lineage>
</organism>
<feature type="compositionally biased region" description="Basic and acidic residues" evidence="1">
    <location>
        <begin position="28"/>
        <end position="43"/>
    </location>
</feature>